<evidence type="ECO:0000256" key="7">
    <source>
        <dbReference type="ARBA" id="ARBA00034754"/>
    </source>
</evidence>
<dbReference type="Gene3D" id="1.10.8.60">
    <property type="match status" value="1"/>
</dbReference>
<feature type="domain" description="DNA polymerase III delta subunit-like C-terminal" evidence="10">
    <location>
        <begin position="215"/>
        <end position="331"/>
    </location>
</feature>
<evidence type="ECO:0000256" key="6">
    <source>
        <dbReference type="ARBA" id="ARBA00022932"/>
    </source>
</evidence>
<comment type="caution">
    <text evidence="11">The sequence shown here is derived from an EMBL/GenBank/DDBJ whole genome shotgun (WGS) entry which is preliminary data.</text>
</comment>
<evidence type="ECO:0000256" key="2">
    <source>
        <dbReference type="ARBA" id="ARBA00017703"/>
    </source>
</evidence>
<evidence type="ECO:0000259" key="9">
    <source>
        <dbReference type="Pfam" id="PF06144"/>
    </source>
</evidence>
<dbReference type="EC" id="2.7.7.7" evidence="1"/>
<keyword evidence="3" id="KW-0808">Transferase</keyword>
<dbReference type="InterPro" id="IPR010372">
    <property type="entry name" value="DNA_pol3_delta_N"/>
</dbReference>
<evidence type="ECO:0000313" key="12">
    <source>
        <dbReference type="Proteomes" id="UP000295681"/>
    </source>
</evidence>
<dbReference type="STRING" id="907931.GCA_000165675_00948"/>
<dbReference type="InterPro" id="IPR048466">
    <property type="entry name" value="DNA_pol3_delta-like_C"/>
</dbReference>
<dbReference type="EMBL" id="PUFI01000014">
    <property type="protein sequence ID" value="TDG68088.1"/>
    <property type="molecule type" value="Genomic_DNA"/>
</dbReference>
<dbReference type="PANTHER" id="PTHR34388:SF1">
    <property type="entry name" value="DNA POLYMERASE III SUBUNIT DELTA"/>
    <property type="match status" value="1"/>
</dbReference>
<evidence type="ECO:0000256" key="1">
    <source>
        <dbReference type="ARBA" id="ARBA00012417"/>
    </source>
</evidence>
<comment type="similarity">
    <text evidence="7">Belongs to the DNA polymerase HolA subunit family.</text>
</comment>
<dbReference type="Pfam" id="PF06144">
    <property type="entry name" value="DNA_pol3_delta"/>
    <property type="match status" value="1"/>
</dbReference>
<protein>
    <recommendedName>
        <fullName evidence="2">DNA polymerase III subunit delta</fullName>
        <ecNumber evidence="1">2.7.7.7</ecNumber>
    </recommendedName>
</protein>
<keyword evidence="5" id="KW-0235">DNA replication</keyword>
<evidence type="ECO:0000256" key="4">
    <source>
        <dbReference type="ARBA" id="ARBA00022695"/>
    </source>
</evidence>
<dbReference type="AlphaFoldDB" id="A0A4V3A2E7"/>
<dbReference type="InterPro" id="IPR027417">
    <property type="entry name" value="P-loop_NTPase"/>
</dbReference>
<dbReference type="InterPro" id="IPR008921">
    <property type="entry name" value="DNA_pol3_clamp-load_cplx_C"/>
</dbReference>
<dbReference type="SUPFAM" id="SSF48019">
    <property type="entry name" value="post-AAA+ oligomerization domain-like"/>
    <property type="match status" value="1"/>
</dbReference>
<sequence length="333" mass="38110">MNLKQLQQQIENDAVANFYVVTGEEDALLASAYRLFQSLIADEDRDMNLAQFDLSEVNLDTMINDAMSMPFFGNKRVTIVDNPQFLTATAKVNNHDQELLLKLLQQPNAENVIVFFVKQLKLDKRKKITKLLLKQAEIVDLPLLSEKQSQQAIAGYLSQRNYQMTPEAMTELLKRTNANYSNMLNEMPKLLAFAHKAKKIELSTVQALVPKTLTANVFDLVNHVIQAKVEEALVLYRDLLLSGEAPLRLNAVLTSQFRLLLQVAGLQGNDNDISKQLGVHPYRIKLAKQSLRQYKLYDIRNGYLKMLDIEIQLKTTQHNPERLFELFVMNFSK</sequence>
<dbReference type="GO" id="GO:0009360">
    <property type="term" value="C:DNA polymerase III complex"/>
    <property type="evidence" value="ECO:0007669"/>
    <property type="project" value="InterPro"/>
</dbReference>
<keyword evidence="12" id="KW-1185">Reference proteome</keyword>
<organism evidence="11 12">
    <name type="scientific">Leuconostoc fallax</name>
    <dbReference type="NCBI Taxonomy" id="1251"/>
    <lineage>
        <taxon>Bacteria</taxon>
        <taxon>Bacillati</taxon>
        <taxon>Bacillota</taxon>
        <taxon>Bacilli</taxon>
        <taxon>Lactobacillales</taxon>
        <taxon>Lactobacillaceae</taxon>
        <taxon>Leuconostoc</taxon>
    </lineage>
</organism>
<dbReference type="Gene3D" id="3.40.50.300">
    <property type="entry name" value="P-loop containing nucleotide triphosphate hydrolases"/>
    <property type="match status" value="1"/>
</dbReference>
<keyword evidence="6" id="KW-0239">DNA-directed DNA polymerase</keyword>
<dbReference type="InterPro" id="IPR005790">
    <property type="entry name" value="DNA_polIII_delta"/>
</dbReference>
<feature type="domain" description="DNA polymerase III delta N-terminal" evidence="9">
    <location>
        <begin position="19"/>
        <end position="140"/>
    </location>
</feature>
<keyword evidence="4" id="KW-0548">Nucleotidyltransferase</keyword>
<evidence type="ECO:0000256" key="3">
    <source>
        <dbReference type="ARBA" id="ARBA00022679"/>
    </source>
</evidence>
<dbReference type="PANTHER" id="PTHR34388">
    <property type="entry name" value="DNA POLYMERASE III SUBUNIT DELTA"/>
    <property type="match status" value="1"/>
</dbReference>
<dbReference type="SUPFAM" id="SSF52540">
    <property type="entry name" value="P-loop containing nucleoside triphosphate hydrolases"/>
    <property type="match status" value="1"/>
</dbReference>
<evidence type="ECO:0000256" key="8">
    <source>
        <dbReference type="ARBA" id="ARBA00049244"/>
    </source>
</evidence>
<dbReference type="RefSeq" id="WP_133264396.1">
    <property type="nucleotide sequence ID" value="NZ_JAGYGP010000001.1"/>
</dbReference>
<dbReference type="GO" id="GO:0003677">
    <property type="term" value="F:DNA binding"/>
    <property type="evidence" value="ECO:0007669"/>
    <property type="project" value="InterPro"/>
</dbReference>
<dbReference type="GO" id="GO:0006261">
    <property type="term" value="P:DNA-templated DNA replication"/>
    <property type="evidence" value="ECO:0007669"/>
    <property type="project" value="TreeGrafter"/>
</dbReference>
<evidence type="ECO:0000313" key="11">
    <source>
        <dbReference type="EMBL" id="TDG68088.1"/>
    </source>
</evidence>
<dbReference type="Pfam" id="PF21694">
    <property type="entry name" value="DNA_pol3_delta_C"/>
    <property type="match status" value="1"/>
</dbReference>
<dbReference type="GO" id="GO:0003887">
    <property type="term" value="F:DNA-directed DNA polymerase activity"/>
    <property type="evidence" value="ECO:0007669"/>
    <property type="project" value="UniProtKB-KW"/>
</dbReference>
<gene>
    <name evidence="11" type="ORF">C5L23_000394</name>
</gene>
<dbReference type="NCBIfam" id="TIGR01128">
    <property type="entry name" value="holA"/>
    <property type="match status" value="1"/>
</dbReference>
<reference evidence="11 12" key="1">
    <citation type="journal article" date="2019" name="Appl. Microbiol. Biotechnol.">
        <title>Uncovering carbohydrate metabolism through a genotype-phenotype association study of 56 lactic acid bacteria genomes.</title>
        <authorList>
            <person name="Buron-Moles G."/>
            <person name="Chailyan A."/>
            <person name="Dolejs I."/>
            <person name="Forster J."/>
            <person name="Miks M.H."/>
        </authorList>
    </citation>
    <scope>NUCLEOTIDE SEQUENCE [LARGE SCALE GENOMIC DNA]</scope>
    <source>
        <strain evidence="11 12">ATCC 700006</strain>
    </source>
</reference>
<dbReference type="Gene3D" id="1.20.272.10">
    <property type="match status" value="1"/>
</dbReference>
<evidence type="ECO:0000259" key="10">
    <source>
        <dbReference type="Pfam" id="PF21694"/>
    </source>
</evidence>
<name>A0A4V3A2E7_9LACO</name>
<proteinExistence type="inferred from homology"/>
<comment type="catalytic activity">
    <reaction evidence="8">
        <text>DNA(n) + a 2'-deoxyribonucleoside 5'-triphosphate = DNA(n+1) + diphosphate</text>
        <dbReference type="Rhea" id="RHEA:22508"/>
        <dbReference type="Rhea" id="RHEA-COMP:17339"/>
        <dbReference type="Rhea" id="RHEA-COMP:17340"/>
        <dbReference type="ChEBI" id="CHEBI:33019"/>
        <dbReference type="ChEBI" id="CHEBI:61560"/>
        <dbReference type="ChEBI" id="CHEBI:173112"/>
        <dbReference type="EC" id="2.7.7.7"/>
    </reaction>
</comment>
<dbReference type="Proteomes" id="UP000295681">
    <property type="component" value="Unassembled WGS sequence"/>
</dbReference>
<accession>A0A4V3A2E7</accession>
<evidence type="ECO:0000256" key="5">
    <source>
        <dbReference type="ARBA" id="ARBA00022705"/>
    </source>
</evidence>